<dbReference type="GeneID" id="24804625"/>
<evidence type="ECO:0000313" key="7">
    <source>
        <dbReference type="Proteomes" id="UP000034723"/>
    </source>
</evidence>
<dbReference type="RefSeq" id="WP_052747855.1">
    <property type="nucleotide sequence ID" value="NZ_CP011267.1"/>
</dbReference>
<evidence type="ECO:0000256" key="3">
    <source>
        <dbReference type="ARBA" id="ARBA00022989"/>
    </source>
</evidence>
<accession>A0A0F7IFS2</accession>
<dbReference type="PANTHER" id="PTHR43701:SF2">
    <property type="entry name" value="MEMBRANE TRANSPORTER PROTEIN YJNA-RELATED"/>
    <property type="match status" value="1"/>
</dbReference>
<sequence length="257" mass="27031">MYEVLGLIVGFLVGLTGIGGGALMTPALLMLGVGIERAVGTDLAYAFTVKSFSSLLHKRGSNFDIRLFYTTAPPGVAGVLLGYFMLRDKLVDSTALVIILGAVLFTVSILMIYSGLRHRVKAECFACEKYCESFHESDSRWWAIACVAFAVGVLVQLTSVGSGTLMTFAILNLTNLRPNRVVGTDLVTSTVLSGVALLSHGSLGNVDTQLAARLIIPGLVGAYAGYCTSKRCSPGVLKMAISACIALASLTLIAGKV</sequence>
<dbReference type="PATRIC" id="fig|113653.22.peg.2029"/>
<dbReference type="OrthoDB" id="379803at2157"/>
<keyword evidence="5" id="KW-1003">Cell membrane</keyword>
<organism evidence="6 7">
    <name type="scientific">Geoglobus ahangari</name>
    <dbReference type="NCBI Taxonomy" id="113653"/>
    <lineage>
        <taxon>Archaea</taxon>
        <taxon>Methanobacteriati</taxon>
        <taxon>Methanobacteriota</taxon>
        <taxon>Archaeoglobi</taxon>
        <taxon>Archaeoglobales</taxon>
        <taxon>Archaeoglobaceae</taxon>
        <taxon>Geoglobus</taxon>
    </lineage>
</organism>
<dbReference type="AlphaFoldDB" id="A0A0F7IFS2"/>
<dbReference type="EMBL" id="CP011267">
    <property type="protein sequence ID" value="AKG90669.1"/>
    <property type="molecule type" value="Genomic_DNA"/>
</dbReference>
<feature type="transmembrane region" description="Helical" evidence="5">
    <location>
        <begin position="235"/>
        <end position="255"/>
    </location>
</feature>
<protein>
    <recommendedName>
        <fullName evidence="5">Probable membrane transporter protein</fullName>
    </recommendedName>
</protein>
<feature type="transmembrane region" description="Helical" evidence="5">
    <location>
        <begin position="7"/>
        <end position="35"/>
    </location>
</feature>
<keyword evidence="4 5" id="KW-0472">Membrane</keyword>
<comment type="subcellular location">
    <subcellularLocation>
        <location evidence="5">Cell membrane</location>
        <topology evidence="5">Multi-pass membrane protein</topology>
    </subcellularLocation>
    <subcellularLocation>
        <location evidence="1">Membrane</location>
        <topology evidence="1">Multi-pass membrane protein</topology>
    </subcellularLocation>
</comment>
<dbReference type="Proteomes" id="UP000034723">
    <property type="component" value="Chromosome"/>
</dbReference>
<dbReference type="GO" id="GO:0005886">
    <property type="term" value="C:plasma membrane"/>
    <property type="evidence" value="ECO:0007669"/>
    <property type="project" value="UniProtKB-SubCell"/>
</dbReference>
<keyword evidence="2 5" id="KW-0812">Transmembrane</keyword>
<evidence type="ECO:0000313" key="6">
    <source>
        <dbReference type="EMBL" id="AKG90669.1"/>
    </source>
</evidence>
<dbReference type="InterPro" id="IPR002781">
    <property type="entry name" value="TM_pro_TauE-like"/>
</dbReference>
<feature type="transmembrane region" description="Helical" evidence="5">
    <location>
        <begin position="93"/>
        <end position="113"/>
    </location>
</feature>
<feature type="transmembrane region" description="Helical" evidence="5">
    <location>
        <begin position="67"/>
        <end position="86"/>
    </location>
</feature>
<proteinExistence type="inferred from homology"/>
<dbReference type="InterPro" id="IPR051598">
    <property type="entry name" value="TSUP/Inactive_protease-like"/>
</dbReference>
<dbReference type="Pfam" id="PF01925">
    <property type="entry name" value="TauE"/>
    <property type="match status" value="1"/>
</dbReference>
<dbReference type="STRING" id="113653.GAH_02062"/>
<dbReference type="InParanoid" id="A0A0F7IFS2"/>
<dbReference type="PANTHER" id="PTHR43701">
    <property type="entry name" value="MEMBRANE TRANSPORTER PROTEIN MJ0441-RELATED"/>
    <property type="match status" value="1"/>
</dbReference>
<reference evidence="6 7" key="1">
    <citation type="submission" date="2015-04" db="EMBL/GenBank/DDBJ databases">
        <title>The complete genome sequence of the hyperthermophilic, obligate iron-reducing archaeon Geoglobus ahangari strain 234T.</title>
        <authorList>
            <person name="Manzella M.P."/>
            <person name="Holmes D.E."/>
            <person name="Rocheleau J.M."/>
            <person name="Chung A."/>
            <person name="Reguera G."/>
            <person name="Kashefi K."/>
        </authorList>
    </citation>
    <scope>NUCLEOTIDE SEQUENCE [LARGE SCALE GENOMIC DNA]</scope>
    <source>
        <strain evidence="6 7">234</strain>
    </source>
</reference>
<evidence type="ECO:0000256" key="2">
    <source>
        <dbReference type="ARBA" id="ARBA00022692"/>
    </source>
</evidence>
<gene>
    <name evidence="6" type="ORF">GAH_02062</name>
</gene>
<dbReference type="FunCoup" id="A0A0F7IFS2">
    <property type="interactions" value="1"/>
</dbReference>
<feature type="transmembrane region" description="Helical" evidence="5">
    <location>
        <begin position="142"/>
        <end position="169"/>
    </location>
</feature>
<evidence type="ECO:0000256" key="1">
    <source>
        <dbReference type="ARBA" id="ARBA00004141"/>
    </source>
</evidence>
<dbReference type="KEGG" id="gah:GAH_02062"/>
<evidence type="ECO:0000256" key="4">
    <source>
        <dbReference type="ARBA" id="ARBA00023136"/>
    </source>
</evidence>
<keyword evidence="7" id="KW-1185">Reference proteome</keyword>
<dbReference type="HOGENOM" id="CLU_045498_1_0_2"/>
<keyword evidence="3 5" id="KW-1133">Transmembrane helix</keyword>
<name>A0A0F7IFS2_9EURY</name>
<comment type="similarity">
    <text evidence="5">Belongs to the 4-toluene sulfonate uptake permease (TSUP) (TC 2.A.102) family.</text>
</comment>
<evidence type="ECO:0000256" key="5">
    <source>
        <dbReference type="RuleBase" id="RU363041"/>
    </source>
</evidence>